<dbReference type="InterPro" id="IPR036412">
    <property type="entry name" value="HAD-like_sf"/>
</dbReference>
<dbReference type="SFLD" id="SFLDG01135">
    <property type="entry name" value="C1.5.6:_HAD__Beta-PGM__Phospha"/>
    <property type="match status" value="1"/>
</dbReference>
<name>A0A3E4QNT3_9ACTN</name>
<dbReference type="Proteomes" id="UP000260943">
    <property type="component" value="Unassembled WGS sequence"/>
</dbReference>
<dbReference type="SFLD" id="SFLDG01129">
    <property type="entry name" value="C1.5:_HAD__Beta-PGM__Phosphata"/>
    <property type="match status" value="1"/>
</dbReference>
<proteinExistence type="inferred from homology"/>
<reference evidence="6 7" key="1">
    <citation type="submission" date="2018-08" db="EMBL/GenBank/DDBJ databases">
        <title>A genome reference for cultivated species of the human gut microbiota.</title>
        <authorList>
            <person name="Zou Y."/>
            <person name="Xue W."/>
            <person name="Luo G."/>
        </authorList>
    </citation>
    <scope>NUCLEOTIDE SEQUENCE [LARGE SCALE GENOMIC DNA]</scope>
    <source>
        <strain evidence="6 7">TF08-14</strain>
    </source>
</reference>
<gene>
    <name evidence="6" type="ORF">DXC81_10130</name>
</gene>
<dbReference type="GO" id="GO:0003824">
    <property type="term" value="F:catalytic activity"/>
    <property type="evidence" value="ECO:0007669"/>
    <property type="project" value="UniProtKB-ARBA"/>
</dbReference>
<dbReference type="NCBIfam" id="TIGR01509">
    <property type="entry name" value="HAD-SF-IA-v3"/>
    <property type="match status" value="1"/>
</dbReference>
<dbReference type="InterPro" id="IPR006439">
    <property type="entry name" value="HAD-SF_hydro_IA"/>
</dbReference>
<dbReference type="PRINTS" id="PR00413">
    <property type="entry name" value="HADHALOGNASE"/>
</dbReference>
<protein>
    <submittedName>
        <fullName evidence="6">HAD family phosphatase</fullName>
    </submittedName>
</protein>
<dbReference type="GO" id="GO:0046872">
    <property type="term" value="F:metal ion binding"/>
    <property type="evidence" value="ECO:0007669"/>
    <property type="project" value="UniProtKB-KW"/>
</dbReference>
<organism evidence="6 7">
    <name type="scientific">Collinsella tanakaei</name>
    <dbReference type="NCBI Taxonomy" id="626935"/>
    <lineage>
        <taxon>Bacteria</taxon>
        <taxon>Bacillati</taxon>
        <taxon>Actinomycetota</taxon>
        <taxon>Coriobacteriia</taxon>
        <taxon>Coriobacteriales</taxon>
        <taxon>Coriobacteriaceae</taxon>
        <taxon>Collinsella</taxon>
    </lineage>
</organism>
<evidence type="ECO:0000313" key="7">
    <source>
        <dbReference type="Proteomes" id="UP000260943"/>
    </source>
</evidence>
<dbReference type="EMBL" id="QSRJ01000015">
    <property type="protein sequence ID" value="RGL07504.1"/>
    <property type="molecule type" value="Genomic_DNA"/>
</dbReference>
<dbReference type="AlphaFoldDB" id="A0A3E4QNT3"/>
<keyword evidence="5" id="KW-0119">Carbohydrate metabolism</keyword>
<evidence type="ECO:0000256" key="4">
    <source>
        <dbReference type="ARBA" id="ARBA00022842"/>
    </source>
</evidence>
<dbReference type="PANTHER" id="PTHR46193">
    <property type="entry name" value="6-PHOSPHOGLUCONATE PHOSPHATASE"/>
    <property type="match status" value="1"/>
</dbReference>
<dbReference type="RefSeq" id="WP_117680283.1">
    <property type="nucleotide sequence ID" value="NZ_CAJJKC010000003.1"/>
</dbReference>
<dbReference type="InterPro" id="IPR051600">
    <property type="entry name" value="Beta-PGM-like"/>
</dbReference>
<dbReference type="PANTHER" id="PTHR46193:SF18">
    <property type="entry name" value="HEXITOL PHOSPHATASE B"/>
    <property type="match status" value="1"/>
</dbReference>
<dbReference type="Pfam" id="PF00702">
    <property type="entry name" value="Hydrolase"/>
    <property type="match status" value="1"/>
</dbReference>
<evidence type="ECO:0000256" key="2">
    <source>
        <dbReference type="ARBA" id="ARBA00006171"/>
    </source>
</evidence>
<accession>A0A3E4QNT3</accession>
<evidence type="ECO:0000256" key="3">
    <source>
        <dbReference type="ARBA" id="ARBA00022723"/>
    </source>
</evidence>
<dbReference type="InterPro" id="IPR023214">
    <property type="entry name" value="HAD_sf"/>
</dbReference>
<comment type="cofactor">
    <cofactor evidence="1">
        <name>Mg(2+)</name>
        <dbReference type="ChEBI" id="CHEBI:18420"/>
    </cofactor>
</comment>
<comment type="similarity">
    <text evidence="2">Belongs to the HAD-like hydrolase superfamily. CbbY/CbbZ/Gph/YieH family.</text>
</comment>
<dbReference type="SUPFAM" id="SSF56784">
    <property type="entry name" value="HAD-like"/>
    <property type="match status" value="1"/>
</dbReference>
<keyword evidence="4" id="KW-0460">Magnesium</keyword>
<dbReference type="Gene3D" id="1.10.150.240">
    <property type="entry name" value="Putative phosphatase, domain 2"/>
    <property type="match status" value="1"/>
</dbReference>
<dbReference type="Gene3D" id="3.40.50.1000">
    <property type="entry name" value="HAD superfamily/HAD-like"/>
    <property type="match status" value="1"/>
</dbReference>
<comment type="caution">
    <text evidence="6">The sequence shown here is derived from an EMBL/GenBank/DDBJ whole genome shotgun (WGS) entry which is preliminary data.</text>
</comment>
<dbReference type="SFLD" id="SFLDS00003">
    <property type="entry name" value="Haloacid_Dehalogenase"/>
    <property type="match status" value="1"/>
</dbReference>
<sequence length="220" mass="24513">MADKTFPYKAVIFDMDGVIVDTEAYYQREQRRFVNEMGLNVSDQEILDLVGQSHQTFQRVLADWWSRAGHELTLDAAEQTYRDWEALHPCDYKAILNPGVADTIDELRSRGVRVALASSSPMDSILAVLEACDLSDKFELIVSGKDFHESKPNPAIYLYTIEKLDLDASECCCIEDSVPGIAAGKAAGLTVFAKREDRFGFSQDRADAIIDQIPDILGIA</sequence>
<evidence type="ECO:0000313" key="6">
    <source>
        <dbReference type="EMBL" id="RGL07504.1"/>
    </source>
</evidence>
<keyword evidence="3" id="KW-0479">Metal-binding</keyword>
<dbReference type="InterPro" id="IPR023198">
    <property type="entry name" value="PGP-like_dom2"/>
</dbReference>
<evidence type="ECO:0000256" key="5">
    <source>
        <dbReference type="ARBA" id="ARBA00023277"/>
    </source>
</evidence>
<evidence type="ECO:0000256" key="1">
    <source>
        <dbReference type="ARBA" id="ARBA00001946"/>
    </source>
</evidence>
<dbReference type="NCBIfam" id="TIGR01549">
    <property type="entry name" value="HAD-SF-IA-v1"/>
    <property type="match status" value="1"/>
</dbReference>